<evidence type="ECO:0000256" key="4">
    <source>
        <dbReference type="ARBA" id="ARBA00022989"/>
    </source>
</evidence>
<proteinExistence type="inferred from homology"/>
<dbReference type="Proteomes" id="UP000323188">
    <property type="component" value="Unassembled WGS sequence"/>
</dbReference>
<dbReference type="Pfam" id="PF02687">
    <property type="entry name" value="FtsX"/>
    <property type="match status" value="2"/>
</dbReference>
<feature type="domain" description="ABC3 transporter permease C-terminal" evidence="8">
    <location>
        <begin position="293"/>
        <end position="407"/>
    </location>
</feature>
<evidence type="ECO:0000313" key="9">
    <source>
        <dbReference type="EMBL" id="KAA2219611.1"/>
    </source>
</evidence>
<feature type="transmembrane region" description="Helical" evidence="7">
    <location>
        <begin position="333"/>
        <end position="361"/>
    </location>
</feature>
<dbReference type="InterPro" id="IPR003838">
    <property type="entry name" value="ABC3_permease_C"/>
</dbReference>
<comment type="similarity">
    <text evidence="6">Belongs to the ABC-4 integral membrane protein family.</text>
</comment>
<keyword evidence="2" id="KW-1003">Cell membrane</keyword>
<organism evidence="9 10">
    <name type="scientific">Maribacter flavus</name>
    <dbReference type="NCBI Taxonomy" id="1658664"/>
    <lineage>
        <taxon>Bacteria</taxon>
        <taxon>Pseudomonadati</taxon>
        <taxon>Bacteroidota</taxon>
        <taxon>Flavobacteriia</taxon>
        <taxon>Flavobacteriales</taxon>
        <taxon>Flavobacteriaceae</taxon>
        <taxon>Maribacter</taxon>
    </lineage>
</organism>
<feature type="transmembrane region" description="Helical" evidence="7">
    <location>
        <begin position="769"/>
        <end position="792"/>
    </location>
</feature>
<feature type="transmembrane region" description="Helical" evidence="7">
    <location>
        <begin position="680"/>
        <end position="705"/>
    </location>
</feature>
<evidence type="ECO:0000256" key="5">
    <source>
        <dbReference type="ARBA" id="ARBA00023136"/>
    </source>
</evidence>
<sequence>MIHTSLKIALRGFIRNKFFTAINLFSLVAGLFVVFIAISYLEYEYSYDKYHKNSENIYRLGRTTRSQDYSIVGFERWNESTADEQLNTIKGLKNIPGVKTAAQFITSENLEYIEMNEKRIQEKGFLTTNTPSEFVNLFSWKTLEGNLDDFGQNLNKVILTATTARKLVGDNSDDFSKIIDQNLNIMGDNYSVSAIIEDVPSNSHFDFSIAINKPRIDYWGSRIYLGLAENVNYLDISEKINAAVGTFNPTLVNDPYYKKHFLQPIEDIHLKSNILYELKTPGNYSFITLITGFALFILLITLFNYANFTLATKSKQGKSIGIKKAMGAKNSSVAFQFMLEGVVLALISLPLLAILMHLVVPYFNDLMGVEISENFLNNPEILVMMVALAVILGLLASIAPAILFSNKKTLSLFKENLKDNRFEHFSIRKYLVISQFAILIIIISVSYFVNGQMNYIQDKDLGFNREGILYTYSSGEKLDAFQEKLRQIPEIEYVGNGSNLGIETYNQGTYQLQGVDVIFDDANQLYLDYEAVKAYGIETTLNVEAPLERTTIINRTAAEKFAKAKNVSPEELIGTVVITEPEYISEDGQVGFPFTIGGIFEDINLFSLKEEVTPYFITLSPAVRMNGRSIISFDPKQRAEVVSKINQVYESLNEPFPLEVNFLSDNLAGLYKQEQQALELIFHLNILAILLSAIGIVGITIFLVLARRREIGIRKVLGASDGHIIKTTVKEYIFFSVIALLIGWPIAYYGSNKWLDGFAYRIEIRQYVFLIVGLLVFVGTSVLVGIVALNAAQKNPVKSLRTE</sequence>
<keyword evidence="5 7" id="KW-0472">Membrane</keyword>
<feature type="transmembrane region" description="Helical" evidence="7">
    <location>
        <begin position="21"/>
        <end position="41"/>
    </location>
</feature>
<gene>
    <name evidence="9" type="ORF">F0361_08445</name>
</gene>
<feature type="transmembrane region" description="Helical" evidence="7">
    <location>
        <begin position="732"/>
        <end position="749"/>
    </location>
</feature>
<keyword evidence="4 7" id="KW-1133">Transmembrane helix</keyword>
<evidence type="ECO:0000259" key="8">
    <source>
        <dbReference type="Pfam" id="PF02687"/>
    </source>
</evidence>
<feature type="transmembrane region" description="Helical" evidence="7">
    <location>
        <begin position="381"/>
        <end position="404"/>
    </location>
</feature>
<feature type="transmembrane region" description="Helical" evidence="7">
    <location>
        <begin position="284"/>
        <end position="306"/>
    </location>
</feature>
<dbReference type="PANTHER" id="PTHR30572:SF4">
    <property type="entry name" value="ABC TRANSPORTER PERMEASE YTRF"/>
    <property type="match status" value="1"/>
</dbReference>
<evidence type="ECO:0000256" key="1">
    <source>
        <dbReference type="ARBA" id="ARBA00004651"/>
    </source>
</evidence>
<evidence type="ECO:0000256" key="7">
    <source>
        <dbReference type="SAM" id="Phobius"/>
    </source>
</evidence>
<comment type="caution">
    <text evidence="9">The sequence shown here is derived from an EMBL/GenBank/DDBJ whole genome shotgun (WGS) entry which is preliminary data.</text>
</comment>
<evidence type="ECO:0000256" key="6">
    <source>
        <dbReference type="ARBA" id="ARBA00038076"/>
    </source>
</evidence>
<feature type="transmembrane region" description="Helical" evidence="7">
    <location>
        <begin position="430"/>
        <end position="449"/>
    </location>
</feature>
<dbReference type="AlphaFoldDB" id="A0A5B2TYK3"/>
<reference evidence="9 10" key="1">
    <citation type="submission" date="2019-09" db="EMBL/GenBank/DDBJ databases">
        <authorList>
            <person name="Khan S.A."/>
            <person name="Jeon C.O."/>
            <person name="Chun B.H."/>
            <person name="Jeong S.E."/>
        </authorList>
    </citation>
    <scope>NUCLEOTIDE SEQUENCE [LARGE SCALE GENOMIC DNA]</scope>
    <source>
        <strain evidence="9 10">KCTC 42508</strain>
    </source>
</reference>
<evidence type="ECO:0000256" key="2">
    <source>
        <dbReference type="ARBA" id="ARBA00022475"/>
    </source>
</evidence>
<keyword evidence="3 7" id="KW-0812">Transmembrane</keyword>
<accession>A0A5B2TYK3</accession>
<feature type="domain" description="ABC3 transporter permease C-terminal" evidence="8">
    <location>
        <begin position="686"/>
        <end position="792"/>
    </location>
</feature>
<evidence type="ECO:0000313" key="10">
    <source>
        <dbReference type="Proteomes" id="UP000323188"/>
    </source>
</evidence>
<dbReference type="RefSeq" id="WP_154918016.1">
    <property type="nucleotide sequence ID" value="NZ_VUOE01000001.1"/>
</dbReference>
<dbReference type="InterPro" id="IPR050250">
    <property type="entry name" value="Macrolide_Exporter_MacB"/>
</dbReference>
<name>A0A5B2TYK3_9FLAO</name>
<protein>
    <submittedName>
        <fullName evidence="9">FtsX-like permease family protein</fullName>
    </submittedName>
</protein>
<comment type="subcellular location">
    <subcellularLocation>
        <location evidence="1">Cell membrane</location>
        <topology evidence="1">Multi-pass membrane protein</topology>
    </subcellularLocation>
</comment>
<dbReference type="GO" id="GO:0022857">
    <property type="term" value="F:transmembrane transporter activity"/>
    <property type="evidence" value="ECO:0007669"/>
    <property type="project" value="TreeGrafter"/>
</dbReference>
<dbReference type="EMBL" id="VUOE01000001">
    <property type="protein sequence ID" value="KAA2219611.1"/>
    <property type="molecule type" value="Genomic_DNA"/>
</dbReference>
<dbReference type="PANTHER" id="PTHR30572">
    <property type="entry name" value="MEMBRANE COMPONENT OF TRANSPORTER-RELATED"/>
    <property type="match status" value="1"/>
</dbReference>
<dbReference type="GO" id="GO:0005886">
    <property type="term" value="C:plasma membrane"/>
    <property type="evidence" value="ECO:0007669"/>
    <property type="project" value="UniProtKB-SubCell"/>
</dbReference>
<evidence type="ECO:0000256" key="3">
    <source>
        <dbReference type="ARBA" id="ARBA00022692"/>
    </source>
</evidence>